<sequence length="550" mass="58196">MAKQLVFNEEARGAIKRGVDSLAEAVKVTLGPKGRNVVIDKSFGAPTITKDGVTVAKEIELEDAYENMGAQMVKEVASKTSDVAGDGTTTATILAQSIYSEGLKNVAAGHNPMAIKRGIEKAVNVVVDSLQELSQETSGKEEIAQVASISANNDPAIGDLIADAMEKVGKDGVITVEEAKSLDTNLDVVEGMQFDRGYLSPYFVTDSDRMEVVLEDAYILIHEKKISALKELVPLLESAAQQGKPLLIIAEDVEGEALATLVVNRIRGTIRGAAVKAPGYGDRRKEMLEDLAVLTNGRMISEDLGINLESVNLNDLGQAKRIVIDKDNTTVIEGGGSSEAIQGRIQQIRRQIEDTTSDYDREKLQERLAKLAGGVAVINVGAATEVEMKEKKARVEDAMHATRAAVEEGIVPGGGVALVRTISALEALDSDDPSEQVGADIVRRSVEEPLRQIAQNAGQEDSVIVARVKEEGGNIGYDALRDEFGDMFQAGVIDPTKVVRVALQNASSIAGLMITTEALVADIPEEAPPMPAGPPPGGGGGGMGGMGGMY</sequence>
<protein>
    <recommendedName>
        <fullName evidence="7">60 kDa chaperonin</fullName>
    </recommendedName>
</protein>
<dbReference type="EMBL" id="UINC01017062">
    <property type="protein sequence ID" value="SVA70538.1"/>
    <property type="molecule type" value="Genomic_DNA"/>
</dbReference>
<keyword evidence="4" id="KW-0143">Chaperone</keyword>
<feature type="compositionally biased region" description="Gly residues" evidence="5">
    <location>
        <begin position="538"/>
        <end position="550"/>
    </location>
</feature>
<dbReference type="NCBIfam" id="NF009487">
    <property type="entry name" value="PRK12849.1"/>
    <property type="match status" value="1"/>
</dbReference>
<organism evidence="6">
    <name type="scientific">marine metagenome</name>
    <dbReference type="NCBI Taxonomy" id="408172"/>
    <lineage>
        <taxon>unclassified sequences</taxon>
        <taxon>metagenomes</taxon>
        <taxon>ecological metagenomes</taxon>
    </lineage>
</organism>
<evidence type="ECO:0000313" key="6">
    <source>
        <dbReference type="EMBL" id="SVA70538.1"/>
    </source>
</evidence>
<dbReference type="InterPro" id="IPR027413">
    <property type="entry name" value="GROEL-like_equatorial_sf"/>
</dbReference>
<dbReference type="NCBIfam" id="NF009488">
    <property type="entry name" value="PRK12850.1"/>
    <property type="match status" value="1"/>
</dbReference>
<reference evidence="6" key="1">
    <citation type="submission" date="2018-05" db="EMBL/GenBank/DDBJ databases">
        <authorList>
            <person name="Lanie J.A."/>
            <person name="Ng W.-L."/>
            <person name="Kazmierczak K.M."/>
            <person name="Andrzejewski T.M."/>
            <person name="Davidsen T.M."/>
            <person name="Wayne K.J."/>
            <person name="Tettelin H."/>
            <person name="Glass J.I."/>
            <person name="Rusch D."/>
            <person name="Podicherti R."/>
            <person name="Tsui H.-C.T."/>
            <person name="Winkler M.E."/>
        </authorList>
    </citation>
    <scope>NUCLEOTIDE SEQUENCE</scope>
</reference>
<dbReference type="NCBIfam" id="NF009489">
    <property type="entry name" value="PRK12851.1"/>
    <property type="match status" value="1"/>
</dbReference>
<gene>
    <name evidence="6" type="ORF">METZ01_LOCUS123392</name>
</gene>
<dbReference type="Pfam" id="PF00118">
    <property type="entry name" value="Cpn60_TCP1"/>
    <property type="match status" value="1"/>
</dbReference>
<dbReference type="SUPFAM" id="SSF54849">
    <property type="entry name" value="GroEL-intermediate domain like"/>
    <property type="match status" value="1"/>
</dbReference>
<evidence type="ECO:0000256" key="5">
    <source>
        <dbReference type="SAM" id="MobiDB-lite"/>
    </source>
</evidence>
<comment type="similarity">
    <text evidence="1">Belongs to the chaperonin (HSP60) family.</text>
</comment>
<dbReference type="PANTHER" id="PTHR45633">
    <property type="entry name" value="60 KDA HEAT SHOCK PROTEIN, MITOCHONDRIAL"/>
    <property type="match status" value="1"/>
</dbReference>
<evidence type="ECO:0000256" key="3">
    <source>
        <dbReference type="ARBA" id="ARBA00022840"/>
    </source>
</evidence>
<dbReference type="FunFam" id="3.50.7.10:FF:000001">
    <property type="entry name" value="60 kDa chaperonin"/>
    <property type="match status" value="1"/>
</dbReference>
<feature type="region of interest" description="Disordered" evidence="5">
    <location>
        <begin position="528"/>
        <end position="550"/>
    </location>
</feature>
<dbReference type="Gene3D" id="1.10.560.10">
    <property type="entry name" value="GroEL-like equatorial domain"/>
    <property type="match status" value="1"/>
</dbReference>
<dbReference type="CDD" id="cd03344">
    <property type="entry name" value="GroEL"/>
    <property type="match status" value="1"/>
</dbReference>
<evidence type="ECO:0000256" key="2">
    <source>
        <dbReference type="ARBA" id="ARBA00022741"/>
    </source>
</evidence>
<dbReference type="InterPro" id="IPR027410">
    <property type="entry name" value="TCP-1-like_intermed_sf"/>
</dbReference>
<dbReference type="GO" id="GO:0140662">
    <property type="term" value="F:ATP-dependent protein folding chaperone"/>
    <property type="evidence" value="ECO:0007669"/>
    <property type="project" value="InterPro"/>
</dbReference>
<dbReference type="GO" id="GO:0042026">
    <property type="term" value="P:protein refolding"/>
    <property type="evidence" value="ECO:0007669"/>
    <property type="project" value="InterPro"/>
</dbReference>
<dbReference type="SUPFAM" id="SSF48592">
    <property type="entry name" value="GroEL equatorial domain-like"/>
    <property type="match status" value="1"/>
</dbReference>
<dbReference type="InterPro" id="IPR001844">
    <property type="entry name" value="Cpn60/GroEL"/>
</dbReference>
<dbReference type="InterPro" id="IPR002423">
    <property type="entry name" value="Cpn60/GroEL/TCP-1"/>
</dbReference>
<accession>A0A381Y0P1</accession>
<name>A0A381Y0P1_9ZZZZ</name>
<dbReference type="PRINTS" id="PR00298">
    <property type="entry name" value="CHAPERONIN60"/>
</dbReference>
<dbReference type="InterPro" id="IPR027409">
    <property type="entry name" value="GroEL-like_apical_dom_sf"/>
</dbReference>
<dbReference type="NCBIfam" id="NF000592">
    <property type="entry name" value="PRK00013.1"/>
    <property type="match status" value="1"/>
</dbReference>
<dbReference type="HAMAP" id="MF_00600">
    <property type="entry name" value="CH60"/>
    <property type="match status" value="1"/>
</dbReference>
<evidence type="ECO:0008006" key="7">
    <source>
        <dbReference type="Google" id="ProtNLM"/>
    </source>
</evidence>
<feature type="compositionally biased region" description="Pro residues" evidence="5">
    <location>
        <begin position="528"/>
        <end position="537"/>
    </location>
</feature>
<keyword evidence="2" id="KW-0547">Nucleotide-binding</keyword>
<keyword evidence="3" id="KW-0067">ATP-binding</keyword>
<dbReference type="Gene3D" id="3.50.7.10">
    <property type="entry name" value="GroEL"/>
    <property type="match status" value="1"/>
</dbReference>
<evidence type="ECO:0000256" key="1">
    <source>
        <dbReference type="ARBA" id="ARBA00006607"/>
    </source>
</evidence>
<dbReference type="SUPFAM" id="SSF52029">
    <property type="entry name" value="GroEL apical domain-like"/>
    <property type="match status" value="1"/>
</dbReference>
<evidence type="ECO:0000256" key="4">
    <source>
        <dbReference type="ARBA" id="ARBA00023186"/>
    </source>
</evidence>
<dbReference type="NCBIfam" id="TIGR02348">
    <property type="entry name" value="GroEL"/>
    <property type="match status" value="1"/>
</dbReference>
<dbReference type="PROSITE" id="PS00296">
    <property type="entry name" value="CHAPERONINS_CPN60"/>
    <property type="match status" value="1"/>
</dbReference>
<dbReference type="InterPro" id="IPR018370">
    <property type="entry name" value="Chaperonin_Cpn60_CS"/>
</dbReference>
<dbReference type="Gene3D" id="3.30.260.10">
    <property type="entry name" value="TCP-1-like chaperonin intermediate domain"/>
    <property type="match status" value="1"/>
</dbReference>
<dbReference type="GO" id="GO:0005524">
    <property type="term" value="F:ATP binding"/>
    <property type="evidence" value="ECO:0007669"/>
    <property type="project" value="UniProtKB-KW"/>
</dbReference>
<dbReference type="AlphaFoldDB" id="A0A381Y0P1"/>
<dbReference type="FunFam" id="1.10.560.10:FF:000001">
    <property type="entry name" value="60 kDa chaperonin"/>
    <property type="match status" value="1"/>
</dbReference>
<proteinExistence type="inferred from homology"/>